<dbReference type="EMBL" id="BGPR01017950">
    <property type="protein sequence ID" value="GBN77780.1"/>
    <property type="molecule type" value="Genomic_DNA"/>
</dbReference>
<evidence type="ECO:0000256" key="2">
    <source>
        <dbReference type="SAM" id="Phobius"/>
    </source>
</evidence>
<organism evidence="3 4">
    <name type="scientific">Araneus ventricosus</name>
    <name type="common">Orbweaver spider</name>
    <name type="synonym">Epeira ventricosa</name>
    <dbReference type="NCBI Taxonomy" id="182803"/>
    <lineage>
        <taxon>Eukaryota</taxon>
        <taxon>Metazoa</taxon>
        <taxon>Ecdysozoa</taxon>
        <taxon>Arthropoda</taxon>
        <taxon>Chelicerata</taxon>
        <taxon>Arachnida</taxon>
        <taxon>Araneae</taxon>
        <taxon>Araneomorphae</taxon>
        <taxon>Entelegynae</taxon>
        <taxon>Araneoidea</taxon>
        <taxon>Araneidae</taxon>
        <taxon>Araneus</taxon>
    </lineage>
</organism>
<keyword evidence="2" id="KW-0812">Transmembrane</keyword>
<feature type="compositionally biased region" description="Acidic residues" evidence="1">
    <location>
        <begin position="134"/>
        <end position="147"/>
    </location>
</feature>
<keyword evidence="2" id="KW-1133">Transmembrane helix</keyword>
<feature type="transmembrane region" description="Helical" evidence="2">
    <location>
        <begin position="31"/>
        <end position="50"/>
    </location>
</feature>
<feature type="region of interest" description="Disordered" evidence="1">
    <location>
        <begin position="134"/>
        <end position="170"/>
    </location>
</feature>
<name>A0A4Y2RQV5_ARAVE</name>
<gene>
    <name evidence="3" type="ORF">AVEN_106661_1</name>
</gene>
<evidence type="ECO:0008006" key="5">
    <source>
        <dbReference type="Google" id="ProtNLM"/>
    </source>
</evidence>
<sequence length="243" mass="28240">MSKVSFFFGGVLTTPLIWMWIQIFVFHEAVYLISLGVYLFLFIVLADEILGNKASKMDRAVQTDENRMKDEYVQTEDFSVMNSSSEIHAFGDELTETELEEFSSESLAMGDVWTDTEEEESSSEIHAKAFELAETEEEESSPEIDIDPDSHALDLTPGPPGHHWRTPGHGPNPFKSLFIKVKRKKLKFLVPTDPNLFTDDAMPTKDDNVVRWYLQYIKEKHEEKKLSFFQRKMRKMQNRFKKK</sequence>
<evidence type="ECO:0000313" key="3">
    <source>
        <dbReference type="EMBL" id="GBN77780.1"/>
    </source>
</evidence>
<keyword evidence="2" id="KW-0472">Membrane</keyword>
<accession>A0A4Y2RQV5</accession>
<proteinExistence type="predicted"/>
<dbReference type="Proteomes" id="UP000499080">
    <property type="component" value="Unassembled WGS sequence"/>
</dbReference>
<reference evidence="3 4" key="1">
    <citation type="journal article" date="2019" name="Sci. Rep.">
        <title>Orb-weaving spider Araneus ventricosus genome elucidates the spidroin gene catalogue.</title>
        <authorList>
            <person name="Kono N."/>
            <person name="Nakamura H."/>
            <person name="Ohtoshi R."/>
            <person name="Moran D.A.P."/>
            <person name="Shinohara A."/>
            <person name="Yoshida Y."/>
            <person name="Fujiwara M."/>
            <person name="Mori M."/>
            <person name="Tomita M."/>
            <person name="Arakawa K."/>
        </authorList>
    </citation>
    <scope>NUCLEOTIDE SEQUENCE [LARGE SCALE GENOMIC DNA]</scope>
</reference>
<evidence type="ECO:0000313" key="4">
    <source>
        <dbReference type="Proteomes" id="UP000499080"/>
    </source>
</evidence>
<keyword evidence="4" id="KW-1185">Reference proteome</keyword>
<feature type="transmembrane region" description="Helical" evidence="2">
    <location>
        <begin position="7"/>
        <end position="25"/>
    </location>
</feature>
<comment type="caution">
    <text evidence="3">The sequence shown here is derived from an EMBL/GenBank/DDBJ whole genome shotgun (WGS) entry which is preliminary data.</text>
</comment>
<dbReference type="AlphaFoldDB" id="A0A4Y2RQV5"/>
<protein>
    <recommendedName>
        <fullName evidence="5">Transmembrane protein</fullName>
    </recommendedName>
</protein>
<evidence type="ECO:0000256" key="1">
    <source>
        <dbReference type="SAM" id="MobiDB-lite"/>
    </source>
</evidence>